<dbReference type="EMBL" id="JDVG02000648">
    <property type="protein sequence ID" value="KFB70779.1"/>
    <property type="molecule type" value="Genomic_DNA"/>
</dbReference>
<dbReference type="AlphaFoldDB" id="A0A080M0M4"/>
<dbReference type="Proteomes" id="UP000020077">
    <property type="component" value="Unassembled WGS sequence"/>
</dbReference>
<comment type="caution">
    <text evidence="1">The sequence shown here is derived from an EMBL/GenBank/DDBJ whole genome shotgun (WGS) entry which is preliminary data.</text>
</comment>
<evidence type="ECO:0000313" key="2">
    <source>
        <dbReference type="Proteomes" id="UP000020077"/>
    </source>
</evidence>
<evidence type="ECO:0000313" key="1">
    <source>
        <dbReference type="EMBL" id="KFB70779.1"/>
    </source>
</evidence>
<organism evidence="1 2">
    <name type="scientific">Candidatus Accumulibacter phosphatis</name>
    <dbReference type="NCBI Taxonomy" id="327160"/>
    <lineage>
        <taxon>Bacteria</taxon>
        <taxon>Pseudomonadati</taxon>
        <taxon>Pseudomonadota</taxon>
        <taxon>Betaproteobacteria</taxon>
        <taxon>Candidatus Accumulibacter</taxon>
    </lineage>
</organism>
<gene>
    <name evidence="1" type="ORF">AW09_004101</name>
</gene>
<name>A0A080M0M4_9PROT</name>
<reference evidence="1 2" key="1">
    <citation type="submission" date="2014-02" db="EMBL/GenBank/DDBJ databases">
        <title>Expanding our view of genomic diversity in Candidatus Accumulibacter clades.</title>
        <authorList>
            <person name="Skennerton C.T."/>
            <person name="Barr J.J."/>
            <person name="Slater F.R."/>
            <person name="Bond P.L."/>
            <person name="Tyson G.W."/>
        </authorList>
    </citation>
    <scope>NUCLEOTIDE SEQUENCE [LARGE SCALE GENOMIC DNA]</scope>
    <source>
        <strain evidence="2">BA-91</strain>
    </source>
</reference>
<proteinExistence type="predicted"/>
<protein>
    <submittedName>
        <fullName evidence="1">Uncharacterized protein</fullName>
    </submittedName>
</protein>
<accession>A0A080M0M4</accession>
<sequence>MLGPCAMGWLRENGRHSLGREYLQTEFQMLGVFRQSPADQANLPVLVRVRADGDHVSNRQCPGVAGNMHDGIALGAFVGHHPGRYVDIGCFSCLAKLPQSVDAGTEERPVVLSAAQKAALSRIAPASREADQDAASGRRACEVRQVQLLRGDACIELGDLVLEQQAQAKARKTIRQVCWSRNLA</sequence>